<dbReference type="SUPFAM" id="SSF48452">
    <property type="entry name" value="TPR-like"/>
    <property type="match status" value="1"/>
</dbReference>
<dbReference type="Gene3D" id="1.25.40.10">
    <property type="entry name" value="Tetratricopeptide repeat domain"/>
    <property type="match status" value="2"/>
</dbReference>
<dbReference type="AlphaFoldDB" id="M4VQY2"/>
<protein>
    <submittedName>
        <fullName evidence="1">TPR repeat protein</fullName>
    </submittedName>
</protein>
<accession>M4VQY2</accession>
<dbReference type="InterPro" id="IPR011990">
    <property type="entry name" value="TPR-like_helical_dom_sf"/>
</dbReference>
<evidence type="ECO:0000313" key="1">
    <source>
        <dbReference type="EMBL" id="AGI04148.1"/>
    </source>
</evidence>
<organism evidence="1">
    <name type="scientific">alpha proteobacterium U95</name>
    <dbReference type="NCBI Taxonomy" id="649539"/>
    <lineage>
        <taxon>Bacteria</taxon>
        <taxon>Pseudomonadati</taxon>
        <taxon>Pseudomonadota</taxon>
        <taxon>Alphaproteobacteria</taxon>
    </lineage>
</organism>
<dbReference type="InterPro" id="IPR019734">
    <property type="entry name" value="TPR_rpt"/>
</dbReference>
<dbReference type="SMART" id="SM00028">
    <property type="entry name" value="TPR"/>
    <property type="match status" value="3"/>
</dbReference>
<name>M4VQY2_9PROT</name>
<dbReference type="EMBL" id="KC211768">
    <property type="protein sequence ID" value="AGI04148.1"/>
    <property type="molecule type" value="Genomic_DNA"/>
</dbReference>
<reference evidence="1" key="1">
    <citation type="journal article" date="2013" name="Mar. Drugs">
        <title>Assessing the effectiveness of functional genetic screens for the identification of bioactive metabolites.</title>
        <authorList>
            <person name="Penesyan A."/>
            <person name="Ballestriero F."/>
            <person name="Daim M."/>
            <person name="Kjelleberg S."/>
            <person name="Thomas T."/>
            <person name="Egan S."/>
        </authorList>
    </citation>
    <scope>NUCLEOTIDE SEQUENCE</scope>
    <source>
        <strain evidence="1">U95</strain>
    </source>
</reference>
<sequence length="269" mass="28879">MAKKSSTTSGMIKQTFGFASTQRSSRALMVAFMAAASTLLHGCDFLGSQPVGYQSQIQLAENFLQAGDFDRAYNLFDQVDEANSRSAKVQLALGRAYFRQNAFLKAERAFDNASGLGEITEAQLGLGALELSRNNAGKAMRIFANILVEDPENLRAQNGIGVAHDLNGDHYLAQVAYRNALKIDPGHVDAANNLGLSLTLSGSAESGASILAELASSQINDVTVRQNLAISYYIIGRKELALDIASINFKKTEALALFEAVSNYRLSGS</sequence>
<dbReference type="Pfam" id="PF13181">
    <property type="entry name" value="TPR_8"/>
    <property type="match status" value="1"/>
</dbReference>
<dbReference type="Pfam" id="PF14559">
    <property type="entry name" value="TPR_19"/>
    <property type="match status" value="1"/>
</dbReference>
<proteinExistence type="predicted"/>